<dbReference type="CDD" id="cd00777">
    <property type="entry name" value="AspRS_core"/>
    <property type="match status" value="1"/>
</dbReference>
<dbReference type="InterPro" id="IPR045864">
    <property type="entry name" value="aa-tRNA-synth_II/BPL/LPL"/>
</dbReference>
<dbReference type="SUPFAM" id="SSF50249">
    <property type="entry name" value="Nucleic acid-binding proteins"/>
    <property type="match status" value="1"/>
</dbReference>
<keyword evidence="2 7" id="KW-0436">Ligase</keyword>
<keyword evidence="6 7" id="KW-0030">Aminoacyl-tRNA synthetase</keyword>
<dbReference type="NCBIfam" id="TIGR00459">
    <property type="entry name" value="aspS_bact"/>
    <property type="match status" value="1"/>
</dbReference>
<dbReference type="GO" id="GO:0004815">
    <property type="term" value="F:aspartate-tRNA ligase activity"/>
    <property type="evidence" value="ECO:0007669"/>
    <property type="project" value="UniProtKB-UniRule"/>
</dbReference>
<dbReference type="NCBIfam" id="NF001750">
    <property type="entry name" value="PRK00476.1"/>
    <property type="match status" value="1"/>
</dbReference>
<dbReference type="Pfam" id="PF01336">
    <property type="entry name" value="tRNA_anti-codon"/>
    <property type="match status" value="1"/>
</dbReference>
<dbReference type="InterPro" id="IPR004115">
    <property type="entry name" value="GAD-like_sf"/>
</dbReference>
<dbReference type="GO" id="GO:0006422">
    <property type="term" value="P:aspartyl-tRNA aminoacylation"/>
    <property type="evidence" value="ECO:0007669"/>
    <property type="project" value="UniProtKB-UniRule"/>
</dbReference>
<dbReference type="InterPro" id="IPR006195">
    <property type="entry name" value="aa-tRNA-synth_II"/>
</dbReference>
<dbReference type="InterPro" id="IPR029351">
    <property type="entry name" value="GAD_dom"/>
</dbReference>
<proteinExistence type="inferred from homology"/>
<feature type="binding site" evidence="7">
    <location>
        <position position="491"/>
    </location>
    <ligand>
        <name>ATP</name>
        <dbReference type="ChEBI" id="CHEBI:30616"/>
    </ligand>
</feature>
<sequence>MAESLNGMKRTKLCGEFRLSDVGKTVTATGFVAKYRNLGSIQFVDLRDRSGILQLSFSEADHPEVFAKSTAIRNEFVLAVRGTIAPRGEKNVNPNLPTGEIELIVEELRILSEADTTPFHIVDDCKANEQLRLKYRYLDLRRPYLQHRLIVRDQIVRTTAEYMAKQGFLNIETPFLGKSTPEGARDYLVPSRVKQGAFYALPQSPQLYKQLLMIAGFDRYYQIAKCFRDEDLRANRQPEFTQIDIEMSYVEDIADVMKVAEGLIREIFKKTIGLDLPKRFRRLKYSEAMERFGSDKPDTRFGLELQDVSKIVKGCGFSVFDNAARKKGFSVRGINAKGMAKFTRKEVDALQDVVKEYGAKGLAYISLKPDGISSPIAKFFSEERFRALIDAMGGETGDLLLFVADRDKTVFDALGALRLAVARKEGLIDESTYDILWVTHFPLYEYDEEEKRLVAMHHPFTSPLTEDLKYLKDKPLKVRAKAYDLVINGQEAGGGSIRIHSAELQETMFDRIGLTEKDIKERFGFFVEAFRYGVPPHGGLAFGLDRLVMLLTGTDNIKDVIAFPKNQAAACLMSDAPGEVEDKQLIELGLPVPQK</sequence>
<reference evidence="9" key="1">
    <citation type="submission" date="2020-10" db="EMBL/GenBank/DDBJ databases">
        <authorList>
            <person name="Gilroy R."/>
        </authorList>
    </citation>
    <scope>NUCLEOTIDE SEQUENCE</scope>
    <source>
        <strain evidence="9">23406</strain>
    </source>
</reference>
<evidence type="ECO:0000256" key="4">
    <source>
        <dbReference type="ARBA" id="ARBA00022840"/>
    </source>
</evidence>
<dbReference type="PANTHER" id="PTHR22594">
    <property type="entry name" value="ASPARTYL/LYSYL-TRNA SYNTHETASE"/>
    <property type="match status" value="1"/>
</dbReference>
<dbReference type="InterPro" id="IPR002312">
    <property type="entry name" value="Asp/Asn-tRNA-synth_IIb"/>
</dbReference>
<dbReference type="EC" id="6.1.1.12" evidence="7"/>
<dbReference type="Gene3D" id="2.40.50.140">
    <property type="entry name" value="Nucleic acid-binding proteins"/>
    <property type="match status" value="1"/>
</dbReference>
<evidence type="ECO:0000259" key="8">
    <source>
        <dbReference type="PROSITE" id="PS50862"/>
    </source>
</evidence>
<evidence type="ECO:0000256" key="6">
    <source>
        <dbReference type="ARBA" id="ARBA00023146"/>
    </source>
</evidence>
<feature type="binding site" evidence="7">
    <location>
        <position position="182"/>
    </location>
    <ligand>
        <name>L-aspartate</name>
        <dbReference type="ChEBI" id="CHEBI:29991"/>
    </ligand>
</feature>
<dbReference type="SUPFAM" id="SSF55681">
    <property type="entry name" value="Class II aaRS and biotin synthetases"/>
    <property type="match status" value="1"/>
</dbReference>
<gene>
    <name evidence="7 9" type="primary">aspS</name>
    <name evidence="9" type="ORF">IAB14_05130</name>
</gene>
<evidence type="ECO:0000313" key="9">
    <source>
        <dbReference type="EMBL" id="HIV00477.1"/>
    </source>
</evidence>
<dbReference type="PRINTS" id="PR01042">
    <property type="entry name" value="TRNASYNTHASP"/>
</dbReference>
<dbReference type="InterPro" id="IPR012340">
    <property type="entry name" value="NA-bd_OB-fold"/>
</dbReference>
<dbReference type="GO" id="GO:0140096">
    <property type="term" value="F:catalytic activity, acting on a protein"/>
    <property type="evidence" value="ECO:0007669"/>
    <property type="project" value="UniProtKB-ARBA"/>
</dbReference>
<dbReference type="Pfam" id="PF00152">
    <property type="entry name" value="tRNA-synt_2"/>
    <property type="match status" value="1"/>
</dbReference>
<accession>A0A9D1SY27</accession>
<reference evidence="9" key="2">
    <citation type="journal article" date="2021" name="PeerJ">
        <title>Extensive microbial diversity within the chicken gut microbiome revealed by metagenomics and culture.</title>
        <authorList>
            <person name="Gilroy R."/>
            <person name="Ravi A."/>
            <person name="Getino M."/>
            <person name="Pursley I."/>
            <person name="Horton D.L."/>
            <person name="Alikhan N.F."/>
            <person name="Baker D."/>
            <person name="Gharbi K."/>
            <person name="Hall N."/>
            <person name="Watson M."/>
            <person name="Adriaenssens E.M."/>
            <person name="Foster-Nyarko E."/>
            <person name="Jarju S."/>
            <person name="Secka A."/>
            <person name="Antonio M."/>
            <person name="Oren A."/>
            <person name="Chaudhuri R.R."/>
            <person name="La Ragione R."/>
            <person name="Hildebrand F."/>
            <person name="Pallen M.J."/>
        </authorList>
    </citation>
    <scope>NUCLEOTIDE SEQUENCE</scope>
    <source>
        <strain evidence="9">23406</strain>
    </source>
</reference>
<feature type="binding site" evidence="7">
    <location>
        <begin position="228"/>
        <end position="230"/>
    </location>
    <ligand>
        <name>ATP</name>
        <dbReference type="ChEBI" id="CHEBI:30616"/>
    </ligand>
</feature>
<dbReference type="AlphaFoldDB" id="A0A9D1SY27"/>
<feature type="domain" description="Aminoacyl-transfer RNA synthetases class-II family profile" evidence="8">
    <location>
        <begin position="151"/>
        <end position="564"/>
    </location>
</feature>
<dbReference type="Gene3D" id="3.30.1360.30">
    <property type="entry name" value="GAD-like domain"/>
    <property type="match status" value="1"/>
</dbReference>
<dbReference type="GO" id="GO:0003676">
    <property type="term" value="F:nucleic acid binding"/>
    <property type="evidence" value="ECO:0007669"/>
    <property type="project" value="InterPro"/>
</dbReference>
<dbReference type="InterPro" id="IPR004524">
    <property type="entry name" value="Asp-tRNA-ligase_1"/>
</dbReference>
<dbReference type="HAMAP" id="MF_00044">
    <property type="entry name" value="Asp_tRNA_synth_type1"/>
    <property type="match status" value="1"/>
</dbReference>
<feature type="binding site" evidence="7">
    <location>
        <begin position="543"/>
        <end position="546"/>
    </location>
    <ligand>
        <name>ATP</name>
        <dbReference type="ChEBI" id="CHEBI:30616"/>
    </ligand>
</feature>
<comment type="subunit">
    <text evidence="7">Homodimer.</text>
</comment>
<feature type="binding site" evidence="7">
    <location>
        <position position="498"/>
    </location>
    <ligand>
        <name>L-aspartate</name>
        <dbReference type="ChEBI" id="CHEBI:29991"/>
    </ligand>
</feature>
<dbReference type="Gene3D" id="3.30.930.10">
    <property type="entry name" value="Bira Bifunctional Protein, Domain 2"/>
    <property type="match status" value="1"/>
</dbReference>
<comment type="caution">
    <text evidence="7">Lacks conserved residue(s) required for the propagation of feature annotation.</text>
</comment>
<comment type="function">
    <text evidence="7">Catalyzes the attachment of L-aspartate to tRNA(Asp) in a two-step reaction: L-aspartate is first activated by ATP to form Asp-AMP and then transferred to the acceptor end of tRNA(Asp).</text>
</comment>
<dbReference type="Proteomes" id="UP000886891">
    <property type="component" value="Unassembled WGS sequence"/>
</dbReference>
<evidence type="ECO:0000256" key="7">
    <source>
        <dbReference type="HAMAP-Rule" id="MF_00044"/>
    </source>
</evidence>
<keyword evidence="5 7" id="KW-0648">Protein biosynthesis</keyword>
<name>A0A9D1SY27_9FIRM</name>
<dbReference type="GO" id="GO:0016740">
    <property type="term" value="F:transferase activity"/>
    <property type="evidence" value="ECO:0007669"/>
    <property type="project" value="UniProtKB-ARBA"/>
</dbReference>
<keyword evidence="4 7" id="KW-0067">ATP-binding</keyword>
<evidence type="ECO:0000313" key="10">
    <source>
        <dbReference type="Proteomes" id="UP000886891"/>
    </source>
</evidence>
<comment type="caution">
    <text evidence="9">The sequence shown here is derived from an EMBL/GenBank/DDBJ whole genome shotgun (WGS) entry which is preliminary data.</text>
</comment>
<dbReference type="GO" id="GO:0005737">
    <property type="term" value="C:cytoplasm"/>
    <property type="evidence" value="ECO:0007669"/>
    <property type="project" value="UniProtKB-SubCell"/>
</dbReference>
<comment type="catalytic activity">
    <reaction evidence="7">
        <text>tRNA(Asp) + L-aspartate + ATP = L-aspartyl-tRNA(Asp) + AMP + diphosphate</text>
        <dbReference type="Rhea" id="RHEA:19649"/>
        <dbReference type="Rhea" id="RHEA-COMP:9660"/>
        <dbReference type="Rhea" id="RHEA-COMP:9678"/>
        <dbReference type="ChEBI" id="CHEBI:29991"/>
        <dbReference type="ChEBI" id="CHEBI:30616"/>
        <dbReference type="ChEBI" id="CHEBI:33019"/>
        <dbReference type="ChEBI" id="CHEBI:78442"/>
        <dbReference type="ChEBI" id="CHEBI:78516"/>
        <dbReference type="ChEBI" id="CHEBI:456215"/>
        <dbReference type="EC" id="6.1.1.12"/>
    </reaction>
</comment>
<comment type="similarity">
    <text evidence="1 7">Belongs to the class-II aminoacyl-tRNA synthetase family. Type 1 subfamily.</text>
</comment>
<keyword evidence="7" id="KW-0963">Cytoplasm</keyword>
<evidence type="ECO:0000256" key="3">
    <source>
        <dbReference type="ARBA" id="ARBA00022741"/>
    </source>
</evidence>
<feature type="binding site" evidence="7">
    <location>
        <position position="228"/>
    </location>
    <ligand>
        <name>L-aspartate</name>
        <dbReference type="ChEBI" id="CHEBI:29991"/>
    </ligand>
</feature>
<evidence type="ECO:0000256" key="1">
    <source>
        <dbReference type="ARBA" id="ARBA00006303"/>
    </source>
</evidence>
<dbReference type="InterPro" id="IPR047090">
    <property type="entry name" value="AspRS_core"/>
</dbReference>
<feature type="binding site" evidence="7">
    <location>
        <position position="457"/>
    </location>
    <ligand>
        <name>L-aspartate</name>
        <dbReference type="ChEBI" id="CHEBI:29991"/>
    </ligand>
</feature>
<dbReference type="InterPro" id="IPR004364">
    <property type="entry name" value="Aa-tRNA-synt_II"/>
</dbReference>
<feature type="binding site" evidence="7">
    <location>
        <position position="237"/>
    </location>
    <ligand>
        <name>ATP</name>
        <dbReference type="ChEBI" id="CHEBI:30616"/>
    </ligand>
</feature>
<dbReference type="SUPFAM" id="SSF55261">
    <property type="entry name" value="GAD domain-like"/>
    <property type="match status" value="1"/>
</dbReference>
<protein>
    <recommendedName>
        <fullName evidence="7">Aspartate--tRNA ligase</fullName>
        <ecNumber evidence="7">6.1.1.12</ecNumber>
    </recommendedName>
    <alternativeName>
        <fullName evidence="7">Aspartyl-tRNA synthetase</fullName>
        <shortName evidence="7">AspRS</shortName>
    </alternativeName>
</protein>
<organism evidence="9 10">
    <name type="scientific">Candidatus Stercoripulliclostridium merdipullorum</name>
    <dbReference type="NCBI Taxonomy" id="2840952"/>
    <lineage>
        <taxon>Bacteria</taxon>
        <taxon>Bacillati</taxon>
        <taxon>Bacillota</taxon>
        <taxon>Clostridia</taxon>
        <taxon>Eubacteriales</taxon>
        <taxon>Candidatus Stercoripulliclostridium</taxon>
    </lineage>
</organism>
<dbReference type="PROSITE" id="PS50862">
    <property type="entry name" value="AA_TRNA_LIGASE_II"/>
    <property type="match status" value="1"/>
</dbReference>
<dbReference type="InterPro" id="IPR004365">
    <property type="entry name" value="NA-bd_OB_tRNA"/>
</dbReference>
<dbReference type="InterPro" id="IPR047089">
    <property type="entry name" value="Asp-tRNA-ligase_1_N"/>
</dbReference>
<feature type="region of interest" description="Aspartate" evidence="7">
    <location>
        <begin position="206"/>
        <end position="209"/>
    </location>
</feature>
<dbReference type="CDD" id="cd04317">
    <property type="entry name" value="EcAspRS_like_N"/>
    <property type="match status" value="1"/>
</dbReference>
<comment type="subcellular location">
    <subcellularLocation>
        <location evidence="7">Cytoplasm</location>
    </subcellularLocation>
</comment>
<evidence type="ECO:0000256" key="5">
    <source>
        <dbReference type="ARBA" id="ARBA00022917"/>
    </source>
</evidence>
<evidence type="ECO:0000256" key="2">
    <source>
        <dbReference type="ARBA" id="ARBA00022598"/>
    </source>
</evidence>
<dbReference type="Pfam" id="PF02938">
    <property type="entry name" value="GAD"/>
    <property type="match status" value="1"/>
</dbReference>
<dbReference type="PANTHER" id="PTHR22594:SF5">
    <property type="entry name" value="ASPARTATE--TRNA LIGASE, MITOCHONDRIAL"/>
    <property type="match status" value="1"/>
</dbReference>
<dbReference type="GO" id="GO:0005524">
    <property type="term" value="F:ATP binding"/>
    <property type="evidence" value="ECO:0007669"/>
    <property type="project" value="UniProtKB-UniRule"/>
</dbReference>
<keyword evidence="3 7" id="KW-0547">Nucleotide-binding</keyword>
<dbReference type="EMBL" id="DVOH01000038">
    <property type="protein sequence ID" value="HIV00477.1"/>
    <property type="molecule type" value="Genomic_DNA"/>
</dbReference>